<organism evidence="1">
    <name type="scientific">Ixodes ricinus</name>
    <name type="common">Common tick</name>
    <name type="synonym">Acarus ricinus</name>
    <dbReference type="NCBI Taxonomy" id="34613"/>
    <lineage>
        <taxon>Eukaryota</taxon>
        <taxon>Metazoa</taxon>
        <taxon>Ecdysozoa</taxon>
        <taxon>Arthropoda</taxon>
        <taxon>Chelicerata</taxon>
        <taxon>Arachnida</taxon>
        <taxon>Acari</taxon>
        <taxon>Parasitiformes</taxon>
        <taxon>Ixodida</taxon>
        <taxon>Ixodoidea</taxon>
        <taxon>Ixodidae</taxon>
        <taxon>Ixodinae</taxon>
        <taxon>Ixodes</taxon>
    </lineage>
</organism>
<evidence type="ECO:0000313" key="1">
    <source>
        <dbReference type="EMBL" id="MXU93764.1"/>
    </source>
</evidence>
<dbReference type="AlphaFoldDB" id="A0A6B0UW75"/>
<reference evidence="1" key="1">
    <citation type="submission" date="2019-12" db="EMBL/GenBank/DDBJ databases">
        <title>An insight into the sialome of adult female Ixodes ricinus ticks feeding for 6 days.</title>
        <authorList>
            <person name="Perner J."/>
            <person name="Ribeiro J.M.C."/>
        </authorList>
    </citation>
    <scope>NUCLEOTIDE SEQUENCE</scope>
    <source>
        <strain evidence="1">Semi-engorged</strain>
        <tissue evidence="1">Salivary glands</tissue>
    </source>
</reference>
<sequence>MLPARLPEALGCLLGQGLGSPLALRAEEQRKRAGPNVYGSLHGMLQAPTRRNMSPYKLQVLCRAFLGRLQLCRFGSSRPLLLWGLCINVFHRRCQTLQSLGHIGIRLRCGINQWWCTVATSQAIFQLYARCGTRTVPHTNSILRMPLSFGR</sequence>
<name>A0A6B0UW75_IXORI</name>
<proteinExistence type="predicted"/>
<dbReference type="EMBL" id="GIFC01011681">
    <property type="protein sequence ID" value="MXU93764.1"/>
    <property type="molecule type" value="Transcribed_RNA"/>
</dbReference>
<accession>A0A6B0UW75</accession>
<protein>
    <submittedName>
        <fullName evidence="1">Uncharacterized protein</fullName>
    </submittedName>
</protein>